<evidence type="ECO:0000256" key="4">
    <source>
        <dbReference type="ARBA" id="ARBA00023002"/>
    </source>
</evidence>
<keyword evidence="8" id="KW-0808">Transferase</keyword>
<accession>A0ABU8T2M6</accession>
<keyword evidence="2 6" id="KW-0479">Metal-binding</keyword>
<dbReference type="PANTHER" id="PTHR43880:SF12">
    <property type="entry name" value="ALCOHOL DEHYDROGENASE CLASS-3"/>
    <property type="match status" value="1"/>
</dbReference>
<evidence type="ECO:0000256" key="5">
    <source>
        <dbReference type="ARBA" id="ARBA00023027"/>
    </source>
</evidence>
<evidence type="ECO:0000256" key="3">
    <source>
        <dbReference type="ARBA" id="ARBA00022833"/>
    </source>
</evidence>
<dbReference type="SUPFAM" id="SSF50129">
    <property type="entry name" value="GroES-like"/>
    <property type="match status" value="2"/>
</dbReference>
<dbReference type="InterPro" id="IPR013149">
    <property type="entry name" value="ADH-like_C"/>
</dbReference>
<dbReference type="EC" id="1.1.99.36" evidence="8"/>
<reference evidence="8 9" key="1">
    <citation type="submission" date="2024-03" db="EMBL/GenBank/DDBJ databases">
        <title>Draft genome sequence of Pseudonocardia sp. DW16-2.</title>
        <authorList>
            <person name="Duangmal K."/>
        </authorList>
    </citation>
    <scope>NUCLEOTIDE SEQUENCE [LARGE SCALE GENOMIC DNA]</scope>
    <source>
        <strain evidence="8 9">DW16-2</strain>
    </source>
</reference>
<dbReference type="InterPro" id="IPR002328">
    <property type="entry name" value="ADH_Zn_CS"/>
</dbReference>
<sequence length="370" mass="39160">MKTRAAVLWDRNKDWTVEEIELDAPRAGEVLVRMEGSGLCHSDEHVLTGDLPWPLPMIGGHEGAGVVQEVGPGVSDVAPGDRVIFSFLPVCGRCRPCAQGMSNLCEFGMYLGTGTQISDHTARHHARGQDLGLMCLLGTFAEHTVISTANCIKIDDDLPLDVACLLGCGVITGWGAVTYTGEAKQGDTVAVVGVGGIGINAVQGAAAAGAEYVVAVDPVAFKREKALEFGATHAVESNEEATALITELTHGRMAQVAVNTVGVGTGEQIGASLGMVGKRGRVVVTNLHAATETTVPMNALDLTLLEKQVRGSLFGSSNPRADIPRMLELHRSGKLKLEELRTNTYSLDDINSGYDDMRNGRNLRGVISFS</sequence>
<name>A0ABU8T2M6_9PSEU</name>
<gene>
    <name evidence="8" type="ORF">WJX68_04485</name>
</gene>
<keyword evidence="4 8" id="KW-0560">Oxidoreductase</keyword>
<feature type="domain" description="Enoyl reductase (ER)" evidence="7">
    <location>
        <begin position="10"/>
        <end position="367"/>
    </location>
</feature>
<keyword evidence="3 6" id="KW-0862">Zinc</keyword>
<dbReference type="SUPFAM" id="SSF51735">
    <property type="entry name" value="NAD(P)-binding Rossmann-fold domains"/>
    <property type="match status" value="1"/>
</dbReference>
<dbReference type="CDD" id="cd08279">
    <property type="entry name" value="Zn_ADH_class_III"/>
    <property type="match status" value="1"/>
</dbReference>
<comment type="caution">
    <text evidence="8">The sequence shown here is derived from an EMBL/GenBank/DDBJ whole genome shotgun (WGS) entry which is preliminary data.</text>
</comment>
<keyword evidence="9" id="KW-1185">Reference proteome</keyword>
<dbReference type="InterPro" id="IPR013154">
    <property type="entry name" value="ADH-like_N"/>
</dbReference>
<organism evidence="8 9">
    <name type="scientific">Pseudonocardia spirodelae</name>
    <dbReference type="NCBI Taxonomy" id="3133431"/>
    <lineage>
        <taxon>Bacteria</taxon>
        <taxon>Bacillati</taxon>
        <taxon>Actinomycetota</taxon>
        <taxon>Actinomycetes</taxon>
        <taxon>Pseudonocardiales</taxon>
        <taxon>Pseudonocardiaceae</taxon>
        <taxon>Pseudonocardia</taxon>
    </lineage>
</organism>
<comment type="cofactor">
    <cofactor evidence="6">
        <name>Zn(2+)</name>
        <dbReference type="ChEBI" id="CHEBI:29105"/>
    </cofactor>
</comment>
<dbReference type="GO" id="GO:0016740">
    <property type="term" value="F:transferase activity"/>
    <property type="evidence" value="ECO:0007669"/>
    <property type="project" value="UniProtKB-KW"/>
</dbReference>
<dbReference type="GO" id="GO:0016491">
    <property type="term" value="F:oxidoreductase activity"/>
    <property type="evidence" value="ECO:0007669"/>
    <property type="project" value="UniProtKB-KW"/>
</dbReference>
<proteinExistence type="inferred from homology"/>
<dbReference type="Proteomes" id="UP001364211">
    <property type="component" value="Unassembled WGS sequence"/>
</dbReference>
<dbReference type="Pfam" id="PF08240">
    <property type="entry name" value="ADH_N"/>
    <property type="match status" value="1"/>
</dbReference>
<protein>
    <submittedName>
        <fullName evidence="8">NDMA-dependent alcohol dehydrogenase</fullName>
        <ecNumber evidence="8">1.1.99.36</ecNumber>
    </submittedName>
</protein>
<evidence type="ECO:0000313" key="9">
    <source>
        <dbReference type="Proteomes" id="UP001364211"/>
    </source>
</evidence>
<dbReference type="Pfam" id="PF00107">
    <property type="entry name" value="ADH_zinc_N"/>
    <property type="match status" value="1"/>
</dbReference>
<dbReference type="EMBL" id="JBBJUP010000003">
    <property type="protein sequence ID" value="MEJ8278183.1"/>
    <property type="molecule type" value="Genomic_DNA"/>
</dbReference>
<dbReference type="PROSITE" id="PS00059">
    <property type="entry name" value="ADH_ZINC"/>
    <property type="match status" value="1"/>
</dbReference>
<evidence type="ECO:0000256" key="6">
    <source>
        <dbReference type="RuleBase" id="RU361277"/>
    </source>
</evidence>
<dbReference type="InterPro" id="IPR020843">
    <property type="entry name" value="ER"/>
</dbReference>
<dbReference type="SMART" id="SM00829">
    <property type="entry name" value="PKS_ER"/>
    <property type="match status" value="1"/>
</dbReference>
<evidence type="ECO:0000256" key="2">
    <source>
        <dbReference type="ARBA" id="ARBA00022723"/>
    </source>
</evidence>
<dbReference type="InterPro" id="IPR011032">
    <property type="entry name" value="GroES-like_sf"/>
</dbReference>
<dbReference type="Gene3D" id="3.40.50.720">
    <property type="entry name" value="NAD(P)-binding Rossmann-like Domain"/>
    <property type="match status" value="1"/>
</dbReference>
<dbReference type="InterPro" id="IPR036291">
    <property type="entry name" value="NAD(P)-bd_dom_sf"/>
</dbReference>
<dbReference type="RefSeq" id="WP_340286307.1">
    <property type="nucleotide sequence ID" value="NZ_JBBJUP010000003.1"/>
</dbReference>
<evidence type="ECO:0000313" key="8">
    <source>
        <dbReference type="EMBL" id="MEJ8278183.1"/>
    </source>
</evidence>
<dbReference type="PANTHER" id="PTHR43880">
    <property type="entry name" value="ALCOHOL DEHYDROGENASE"/>
    <property type="match status" value="1"/>
</dbReference>
<dbReference type="Gene3D" id="3.90.180.10">
    <property type="entry name" value="Medium-chain alcohol dehydrogenases, catalytic domain"/>
    <property type="match status" value="1"/>
</dbReference>
<evidence type="ECO:0000259" key="7">
    <source>
        <dbReference type="SMART" id="SM00829"/>
    </source>
</evidence>
<keyword evidence="5" id="KW-0520">NAD</keyword>
<evidence type="ECO:0000256" key="1">
    <source>
        <dbReference type="ARBA" id="ARBA00008072"/>
    </source>
</evidence>
<dbReference type="InterPro" id="IPR023921">
    <property type="entry name" value="ADH_Zn_actinomycetes"/>
</dbReference>
<dbReference type="NCBIfam" id="TIGR03989">
    <property type="entry name" value="Rxyl_3153"/>
    <property type="match status" value="1"/>
</dbReference>
<comment type="similarity">
    <text evidence="1 6">Belongs to the zinc-containing alcohol dehydrogenase family.</text>
</comment>